<dbReference type="Gene3D" id="2.60.40.1180">
    <property type="entry name" value="Golgi alpha-mannosidase II"/>
    <property type="match status" value="1"/>
</dbReference>
<evidence type="ECO:0000259" key="3">
    <source>
        <dbReference type="Pfam" id="PF01055"/>
    </source>
</evidence>
<reference evidence="5 6" key="1">
    <citation type="submission" date="2018-06" db="EMBL/GenBank/DDBJ databases">
        <title>Complete Genomes of Monosporascus.</title>
        <authorList>
            <person name="Robinson A.J."/>
            <person name="Natvig D.O."/>
        </authorList>
    </citation>
    <scope>NUCLEOTIDE SEQUENCE [LARGE SCALE GENOMIC DNA]</scope>
    <source>
        <strain evidence="5 6">CBS 609.92</strain>
    </source>
</reference>
<name>A0ABY0HIG1_9PEZI</name>
<dbReference type="Gene3D" id="3.20.20.80">
    <property type="entry name" value="Glycosidases"/>
    <property type="match status" value="1"/>
</dbReference>
<comment type="caution">
    <text evidence="5">The sequence shown here is derived from an EMBL/GenBank/DDBJ whole genome shotgun (WGS) entry which is preliminary data.</text>
</comment>
<dbReference type="Pfam" id="PF21365">
    <property type="entry name" value="Glyco_hydro_31_3rd"/>
    <property type="match status" value="1"/>
</dbReference>
<evidence type="ECO:0000259" key="4">
    <source>
        <dbReference type="Pfam" id="PF21365"/>
    </source>
</evidence>
<dbReference type="PANTHER" id="PTHR43863">
    <property type="entry name" value="HYDROLASE, PUTATIVE (AFU_ORTHOLOGUE AFUA_1G03140)-RELATED"/>
    <property type="match status" value="1"/>
</dbReference>
<proteinExistence type="inferred from homology"/>
<evidence type="ECO:0000313" key="6">
    <source>
        <dbReference type="Proteomes" id="UP000294003"/>
    </source>
</evidence>
<gene>
    <name evidence="5" type="ORF">DL762_002134</name>
</gene>
<dbReference type="Pfam" id="PF01055">
    <property type="entry name" value="Glyco_hydro_31_2nd"/>
    <property type="match status" value="1"/>
</dbReference>
<dbReference type="InterPro" id="IPR013780">
    <property type="entry name" value="Glyco_hydro_b"/>
</dbReference>
<sequence>MEKYKFPTEPVADPRATVTGPNYRFTILSDVVLRYEWSHDGVFEDRASCFAINRKFPPPQFSVEETESQLIIRSSSFYLTYDKQRFSPNSLHVNFAGKTTLWGADWRYGGPPDTRNLGGTARTLDNVDGRCDVGSGILSRSGYADLDDSESMLFDGKGFVAPRRPGDRIDGYLFCYGQDYKAAMKAYYAISGKQPRLPRWALGNWWSRYHAYTDKEYLELMDKFAEQSVPLSVAVIDMDWHLVNDPRVPHTGWTGYTWNRKLFPDPDAFCNALHDRKLKITLNDHPHAGVHCHEDQYEEIAKFLGRDPAEKAPILFEATSQKYMYAYFNILHRSLEKNGCDFWWIDWQQGAYSAIPGIDPLWVLNHFQYLDSANERSANDALVFSRYAGPGGHRYPIGFSGDTVTTWASLEFQPEFTAAASNIGFGWWSHDISGHMLGYRDDELSARWVQFGAFSPVLRLHSTNSPWNSKEPWRYRKESEEAIKNFMQLRHRFVPYIYTMNVLSASCGEPLVQPLYWAHPGREEAYQKPTEYLFGSSLVVAPVVRPRDRRTNHAAVDVWVPPSRHIDIFTGVVYDGDREITMYRTLNHIPILAPEGSIIPLDRDSCPANGCANPLGFEVLIVVGQNGEFNIIEDTSDDDVKSESTTTNSDRTIGITYEQGSGKLQTRSHGRVWKFRFISLMTVPPSLSVVVDGIQVDAKITVEKYPDVPGLAIEVPKCSNSDALIEVTLGGGQQLGAVDTFESVKDLLLDFQIEYAIKDKVLEIIQSSQPTLTWASRLTSLALEAPIIGPILELLMADSRHLEETS</sequence>
<feature type="domain" description="Glycoside hydrolase family 31 TIM barrel" evidence="3">
    <location>
        <begin position="195"/>
        <end position="500"/>
    </location>
</feature>
<evidence type="ECO:0000256" key="2">
    <source>
        <dbReference type="RuleBase" id="RU361185"/>
    </source>
</evidence>
<keyword evidence="6" id="KW-1185">Reference proteome</keyword>
<evidence type="ECO:0000256" key="1">
    <source>
        <dbReference type="ARBA" id="ARBA00007806"/>
    </source>
</evidence>
<dbReference type="InterPro" id="IPR000322">
    <property type="entry name" value="Glyco_hydro_31_TIM"/>
</dbReference>
<dbReference type="InterPro" id="IPR048395">
    <property type="entry name" value="Glyco_hydro_31_C"/>
</dbReference>
<evidence type="ECO:0000313" key="5">
    <source>
        <dbReference type="EMBL" id="RYO91520.1"/>
    </source>
</evidence>
<dbReference type="InterPro" id="IPR051816">
    <property type="entry name" value="Glycosyl_Hydrolase_31"/>
</dbReference>
<dbReference type="EMBL" id="QJNS01000040">
    <property type="protein sequence ID" value="RYO91520.1"/>
    <property type="molecule type" value="Genomic_DNA"/>
</dbReference>
<keyword evidence="2" id="KW-0326">Glycosidase</keyword>
<dbReference type="CDD" id="cd06595">
    <property type="entry name" value="GH31_u1"/>
    <property type="match status" value="1"/>
</dbReference>
<organism evidence="5 6">
    <name type="scientific">Monosporascus cannonballus</name>
    <dbReference type="NCBI Taxonomy" id="155416"/>
    <lineage>
        <taxon>Eukaryota</taxon>
        <taxon>Fungi</taxon>
        <taxon>Dikarya</taxon>
        <taxon>Ascomycota</taxon>
        <taxon>Pezizomycotina</taxon>
        <taxon>Sordariomycetes</taxon>
        <taxon>Xylariomycetidae</taxon>
        <taxon>Xylariales</taxon>
        <taxon>Xylariales incertae sedis</taxon>
        <taxon>Monosporascus</taxon>
    </lineage>
</organism>
<dbReference type="SUPFAM" id="SSF51011">
    <property type="entry name" value="Glycosyl hydrolase domain"/>
    <property type="match status" value="1"/>
</dbReference>
<comment type="similarity">
    <text evidence="1 2">Belongs to the glycosyl hydrolase 31 family.</text>
</comment>
<dbReference type="PANTHER" id="PTHR43863:SF2">
    <property type="entry name" value="MALTASE-GLUCOAMYLASE"/>
    <property type="match status" value="1"/>
</dbReference>
<dbReference type="InterPro" id="IPR017853">
    <property type="entry name" value="GH"/>
</dbReference>
<dbReference type="SUPFAM" id="SSF51445">
    <property type="entry name" value="(Trans)glycosidases"/>
    <property type="match status" value="1"/>
</dbReference>
<feature type="domain" description="Glycosyl hydrolase family 31 C-terminal" evidence="4">
    <location>
        <begin position="508"/>
        <end position="599"/>
    </location>
</feature>
<protein>
    <submittedName>
        <fullName evidence="5">Uncharacterized protein</fullName>
    </submittedName>
</protein>
<keyword evidence="2" id="KW-0378">Hydrolase</keyword>
<accession>A0ABY0HIG1</accession>
<dbReference type="Proteomes" id="UP000294003">
    <property type="component" value="Unassembled WGS sequence"/>
</dbReference>